<evidence type="ECO:0000256" key="3">
    <source>
        <dbReference type="SAM" id="MobiDB-lite"/>
    </source>
</evidence>
<feature type="region of interest" description="Disordered" evidence="3">
    <location>
        <begin position="521"/>
        <end position="548"/>
    </location>
</feature>
<keyword evidence="1" id="KW-0677">Repeat</keyword>
<evidence type="ECO:0000256" key="1">
    <source>
        <dbReference type="ARBA" id="ARBA00022737"/>
    </source>
</evidence>
<dbReference type="CDD" id="cd12087">
    <property type="entry name" value="TM_EGFR-like"/>
    <property type="match status" value="1"/>
</dbReference>
<dbReference type="OrthoDB" id="10251809at2759"/>
<sequence>MSRLDESDLKYCWAQEQQIAVRNDKAYVVGGLIYENRGLENGKAKGEYYANPDIWVFDFTKDTSADSPEYTNIPVPVENVPILRFGALWDIGSKDDDKLLMSQGQLQRDILLDSSNHTNTLYSLERKAPNGAAWEYSISSNSWKKVETTTKDKISAVKAAQAFSQKAQKGFVLNGLSTQNEYYILPPGKTIRENKEAPQDAVRGELANRLAVYDNKKKEWTVEEAPFMFFEGAEMVVLENAGDEGMLVVLGGATSSRAEDGISFKDILVYDIATKEWFNQSASFPEPKNGIAQPTPRPRREFCAVAASAPDGSSHNVYVYGGRAAYKVEGREFAPFMGENWVLSIPSFTWTQLPATPFNTQVDLACGKVGQKYMFAFTNNPVVNGKVLAGNERECTGKLDYQLLDLSAGDWTREYKAGQEYTVPKAIYSKIGGDEKGGATLVTPKGGFVNDAMTDLFKIKRSDGAVQGGSSNSDGSSSPGSSSASKGMSGGAIAGIVIGAIAAFALVAVILFLVRKKKRNARKTVNSDSDGPHEVYGYVPGEGNKPTVRAEAGPQVEQVYEADGTTTAAMSELAGNRAVSELDGYAREPPAYNSMAKGPQGQR</sequence>
<dbReference type="InterPro" id="IPR015915">
    <property type="entry name" value="Kelch-typ_b-propeller"/>
</dbReference>
<accession>A0A3N4IDF9</accession>
<dbReference type="AlphaFoldDB" id="A0A3N4IDF9"/>
<feature type="transmembrane region" description="Helical" evidence="4">
    <location>
        <begin position="492"/>
        <end position="514"/>
    </location>
</feature>
<dbReference type="SUPFAM" id="SSF117281">
    <property type="entry name" value="Kelch motif"/>
    <property type="match status" value="1"/>
</dbReference>
<dbReference type="EMBL" id="ML119660">
    <property type="protein sequence ID" value="RPA84163.1"/>
    <property type="molecule type" value="Genomic_DNA"/>
</dbReference>
<organism evidence="5 6">
    <name type="scientific">Ascobolus immersus RN42</name>
    <dbReference type="NCBI Taxonomy" id="1160509"/>
    <lineage>
        <taxon>Eukaryota</taxon>
        <taxon>Fungi</taxon>
        <taxon>Dikarya</taxon>
        <taxon>Ascomycota</taxon>
        <taxon>Pezizomycotina</taxon>
        <taxon>Pezizomycetes</taxon>
        <taxon>Pezizales</taxon>
        <taxon>Ascobolaceae</taxon>
        <taxon>Ascobolus</taxon>
    </lineage>
</organism>
<dbReference type="STRING" id="1160509.A0A3N4IDF9"/>
<gene>
    <name evidence="5" type="ORF">BJ508DRAFT_412880</name>
</gene>
<dbReference type="Proteomes" id="UP000275078">
    <property type="component" value="Unassembled WGS sequence"/>
</dbReference>
<feature type="region of interest" description="Disordered" evidence="3">
    <location>
        <begin position="463"/>
        <end position="485"/>
    </location>
</feature>
<keyword evidence="6" id="KW-1185">Reference proteome</keyword>
<proteinExistence type="predicted"/>
<keyword evidence="4" id="KW-0812">Transmembrane</keyword>
<dbReference type="Gene3D" id="2.120.10.80">
    <property type="entry name" value="Kelch-type beta propeller"/>
    <property type="match status" value="1"/>
</dbReference>
<protein>
    <recommendedName>
        <fullName evidence="7">Kelch repeat protein</fullName>
    </recommendedName>
</protein>
<keyword evidence="4" id="KW-1133">Transmembrane helix</keyword>
<feature type="compositionally biased region" description="Low complexity" evidence="3">
    <location>
        <begin position="468"/>
        <end position="485"/>
    </location>
</feature>
<evidence type="ECO:0008006" key="7">
    <source>
        <dbReference type="Google" id="ProtNLM"/>
    </source>
</evidence>
<keyword evidence="4" id="KW-0472">Membrane</keyword>
<dbReference type="PANTHER" id="PTHR47435">
    <property type="entry name" value="KELCH REPEAT PROTEIN (AFU_ORTHOLOGUE AFUA_5G12780)"/>
    <property type="match status" value="1"/>
</dbReference>
<evidence type="ECO:0000313" key="6">
    <source>
        <dbReference type="Proteomes" id="UP000275078"/>
    </source>
</evidence>
<evidence type="ECO:0000256" key="4">
    <source>
        <dbReference type="SAM" id="Phobius"/>
    </source>
</evidence>
<dbReference type="PANTHER" id="PTHR47435:SF4">
    <property type="entry name" value="KELCH REPEAT PROTEIN (AFU_ORTHOLOGUE AFUA_5G12780)"/>
    <property type="match status" value="1"/>
</dbReference>
<reference evidence="5 6" key="1">
    <citation type="journal article" date="2018" name="Nat. Ecol. Evol.">
        <title>Pezizomycetes genomes reveal the molecular basis of ectomycorrhizal truffle lifestyle.</title>
        <authorList>
            <person name="Murat C."/>
            <person name="Payen T."/>
            <person name="Noel B."/>
            <person name="Kuo A."/>
            <person name="Morin E."/>
            <person name="Chen J."/>
            <person name="Kohler A."/>
            <person name="Krizsan K."/>
            <person name="Balestrini R."/>
            <person name="Da Silva C."/>
            <person name="Montanini B."/>
            <person name="Hainaut M."/>
            <person name="Levati E."/>
            <person name="Barry K.W."/>
            <person name="Belfiori B."/>
            <person name="Cichocki N."/>
            <person name="Clum A."/>
            <person name="Dockter R.B."/>
            <person name="Fauchery L."/>
            <person name="Guy J."/>
            <person name="Iotti M."/>
            <person name="Le Tacon F."/>
            <person name="Lindquist E.A."/>
            <person name="Lipzen A."/>
            <person name="Malagnac F."/>
            <person name="Mello A."/>
            <person name="Molinier V."/>
            <person name="Miyauchi S."/>
            <person name="Poulain J."/>
            <person name="Riccioni C."/>
            <person name="Rubini A."/>
            <person name="Sitrit Y."/>
            <person name="Splivallo R."/>
            <person name="Traeger S."/>
            <person name="Wang M."/>
            <person name="Zifcakova L."/>
            <person name="Wipf D."/>
            <person name="Zambonelli A."/>
            <person name="Paolocci F."/>
            <person name="Nowrousian M."/>
            <person name="Ottonello S."/>
            <person name="Baldrian P."/>
            <person name="Spatafora J.W."/>
            <person name="Henrissat B."/>
            <person name="Nagy L.G."/>
            <person name="Aury J.M."/>
            <person name="Wincker P."/>
            <person name="Grigoriev I.V."/>
            <person name="Bonfante P."/>
            <person name="Martin F.M."/>
        </authorList>
    </citation>
    <scope>NUCLEOTIDE SEQUENCE [LARGE SCALE GENOMIC DNA]</scope>
    <source>
        <strain evidence="5 6">RN42</strain>
    </source>
</reference>
<feature type="region of interest" description="Disordered" evidence="3">
    <location>
        <begin position="582"/>
        <end position="603"/>
    </location>
</feature>
<dbReference type="GO" id="GO:0019760">
    <property type="term" value="P:glucosinolate metabolic process"/>
    <property type="evidence" value="ECO:0007669"/>
    <property type="project" value="UniProtKB-ARBA"/>
</dbReference>
<name>A0A3N4IDF9_ASCIM</name>
<evidence type="ECO:0000256" key="2">
    <source>
        <dbReference type="ARBA" id="ARBA00023004"/>
    </source>
</evidence>
<keyword evidence="2" id="KW-0408">Iron</keyword>
<evidence type="ECO:0000313" key="5">
    <source>
        <dbReference type="EMBL" id="RPA84163.1"/>
    </source>
</evidence>